<comment type="caution">
    <text evidence="12">The sequence shown here is derived from an EMBL/GenBank/DDBJ whole genome shotgun (WGS) entry which is preliminary data.</text>
</comment>
<dbReference type="InterPro" id="IPR037066">
    <property type="entry name" value="Plug_dom_sf"/>
</dbReference>
<comment type="subcellular location">
    <subcellularLocation>
        <location evidence="1 7">Cell outer membrane</location>
        <topology evidence="1 7">Multi-pass membrane protein</topology>
    </subcellularLocation>
</comment>
<dbReference type="AlphaFoldDB" id="A0A0P0FBS0"/>
<dbReference type="PROSITE" id="PS52016">
    <property type="entry name" value="TONB_DEPENDENT_REC_3"/>
    <property type="match status" value="1"/>
</dbReference>
<gene>
    <name evidence="11" type="ORF">GAN91_01790</name>
    <name evidence="10" type="ORF">GAO51_03800</name>
    <name evidence="12" type="ORF">PO127_04370</name>
</gene>
<dbReference type="SUPFAM" id="SSF56935">
    <property type="entry name" value="Porins"/>
    <property type="match status" value="1"/>
</dbReference>
<evidence type="ECO:0000256" key="8">
    <source>
        <dbReference type="SAM" id="SignalP"/>
    </source>
</evidence>
<dbReference type="Gene3D" id="2.60.40.1120">
    <property type="entry name" value="Carboxypeptidase-like, regulatory domain"/>
    <property type="match status" value="1"/>
</dbReference>
<organism evidence="12 15">
    <name type="scientific">Bacteroides thetaiotaomicron</name>
    <dbReference type="NCBI Taxonomy" id="818"/>
    <lineage>
        <taxon>Bacteria</taxon>
        <taxon>Pseudomonadati</taxon>
        <taxon>Bacteroidota</taxon>
        <taxon>Bacteroidia</taxon>
        <taxon>Bacteroidales</taxon>
        <taxon>Bacteroidaceae</taxon>
        <taxon>Bacteroides</taxon>
    </lineage>
</organism>
<protein>
    <submittedName>
        <fullName evidence="12">TonB-dependent receptor</fullName>
    </submittedName>
</protein>
<keyword evidence="8" id="KW-0732">Signal</keyword>
<accession>C6IEC4</accession>
<proteinExistence type="inferred from homology"/>
<dbReference type="InterPro" id="IPR023996">
    <property type="entry name" value="TonB-dep_OMP_SusC/RagA"/>
</dbReference>
<accession>A0A0P0FBS0</accession>
<dbReference type="KEGG" id="btho:Btheta7330_03103"/>
<dbReference type="EMBL" id="WCRY01000002">
    <property type="protein sequence ID" value="KAB4486776.1"/>
    <property type="molecule type" value="Genomic_DNA"/>
</dbReference>
<dbReference type="NCBIfam" id="TIGR04056">
    <property type="entry name" value="OMP_RagA_SusC"/>
    <property type="match status" value="1"/>
</dbReference>
<evidence type="ECO:0000313" key="13">
    <source>
        <dbReference type="Proteomes" id="UP000436858"/>
    </source>
</evidence>
<dbReference type="InterPro" id="IPR008969">
    <property type="entry name" value="CarboxyPept-like_regulatory"/>
</dbReference>
<evidence type="ECO:0000256" key="2">
    <source>
        <dbReference type="ARBA" id="ARBA00022448"/>
    </source>
</evidence>
<keyword evidence="3 7" id="KW-1134">Transmembrane beta strand</keyword>
<comment type="similarity">
    <text evidence="7">Belongs to the TonB-dependent receptor family.</text>
</comment>
<dbReference type="RefSeq" id="WP_008766183.1">
    <property type="nucleotide sequence ID" value="NZ_BAABXH010000002.1"/>
</dbReference>
<evidence type="ECO:0000256" key="4">
    <source>
        <dbReference type="ARBA" id="ARBA00022692"/>
    </source>
</evidence>
<keyword evidence="5 7" id="KW-0472">Membrane</keyword>
<dbReference type="GeneID" id="60926235"/>
<feature type="domain" description="TonB-dependent receptor plug" evidence="9">
    <location>
        <begin position="124"/>
        <end position="258"/>
    </location>
</feature>
<dbReference type="NCBIfam" id="TIGR04057">
    <property type="entry name" value="SusC_RagA_signa"/>
    <property type="match status" value="1"/>
</dbReference>
<dbReference type="Proteomes" id="UP000436858">
    <property type="component" value="Unassembled WGS sequence"/>
</dbReference>
<reference evidence="13 14" key="1">
    <citation type="journal article" date="2019" name="Nat. Med.">
        <title>A library of human gut bacterial isolates paired with longitudinal multiomics data enables mechanistic microbiome research.</title>
        <authorList>
            <person name="Poyet M."/>
            <person name="Groussin M."/>
            <person name="Gibbons S.M."/>
            <person name="Avila-Pacheco J."/>
            <person name="Jiang X."/>
            <person name="Kearney S.M."/>
            <person name="Perrotta A.R."/>
            <person name="Berdy B."/>
            <person name="Zhao S."/>
            <person name="Lieberman T.D."/>
            <person name="Swanson P.K."/>
            <person name="Smith M."/>
            <person name="Roesemann S."/>
            <person name="Alexander J.E."/>
            <person name="Rich S.A."/>
            <person name="Livny J."/>
            <person name="Vlamakis H."/>
            <person name="Clish C."/>
            <person name="Bullock K."/>
            <person name="Deik A."/>
            <person name="Scott J."/>
            <person name="Pierce K.A."/>
            <person name="Xavier R.J."/>
            <person name="Alm E.J."/>
        </authorList>
    </citation>
    <scope>NUCLEOTIDE SEQUENCE [LARGE SCALE GENOMIC DNA]</scope>
    <source>
        <strain evidence="11 13">BIOML-A162</strain>
        <strain evidence="10 14">BIOML-A188</strain>
    </source>
</reference>
<keyword evidence="12" id="KW-0675">Receptor</keyword>
<keyword evidence="2 7" id="KW-0813">Transport</keyword>
<feature type="signal peptide" evidence="8">
    <location>
        <begin position="1"/>
        <end position="23"/>
    </location>
</feature>
<dbReference type="GO" id="GO:0009279">
    <property type="term" value="C:cell outer membrane"/>
    <property type="evidence" value="ECO:0007669"/>
    <property type="project" value="UniProtKB-SubCell"/>
</dbReference>
<evidence type="ECO:0000256" key="7">
    <source>
        <dbReference type="PROSITE-ProRule" id="PRU01360"/>
    </source>
</evidence>
<evidence type="ECO:0000313" key="10">
    <source>
        <dbReference type="EMBL" id="KAB4315058.1"/>
    </source>
</evidence>
<evidence type="ECO:0000313" key="15">
    <source>
        <dbReference type="Proteomes" id="UP001217776"/>
    </source>
</evidence>
<dbReference type="InterPro" id="IPR023997">
    <property type="entry name" value="TonB-dep_OMP_SusC/RagA_CS"/>
</dbReference>
<dbReference type="InterPro" id="IPR036942">
    <property type="entry name" value="Beta-barrel_TonB_sf"/>
</dbReference>
<keyword evidence="4 7" id="KW-0812">Transmembrane</keyword>
<evidence type="ECO:0000256" key="5">
    <source>
        <dbReference type="ARBA" id="ARBA00023136"/>
    </source>
</evidence>
<feature type="chain" id="PRO_5002966481" evidence="8">
    <location>
        <begin position="24"/>
        <end position="1056"/>
    </location>
</feature>
<dbReference type="InterPro" id="IPR012910">
    <property type="entry name" value="Plug_dom"/>
</dbReference>
<evidence type="ECO:0000313" key="12">
    <source>
        <dbReference type="EMBL" id="MDC2234982.1"/>
    </source>
</evidence>
<name>A0A0P0FBS0_BACT4</name>
<dbReference type="Gene3D" id="2.40.170.20">
    <property type="entry name" value="TonB-dependent receptor, beta-barrel domain"/>
    <property type="match status" value="1"/>
</dbReference>
<dbReference type="InterPro" id="IPR039426">
    <property type="entry name" value="TonB-dep_rcpt-like"/>
</dbReference>
<dbReference type="Gene3D" id="2.170.130.10">
    <property type="entry name" value="TonB-dependent receptor, plug domain"/>
    <property type="match status" value="1"/>
</dbReference>
<reference evidence="12" key="2">
    <citation type="submission" date="2022-10" db="EMBL/GenBank/DDBJ databases">
        <title>Human gut microbiome strain richness.</title>
        <authorList>
            <person name="Chen-Liaw A."/>
        </authorList>
    </citation>
    <scope>NUCLEOTIDE SEQUENCE</scope>
    <source>
        <strain evidence="12">1001283st1_A3_1001283B150304_161114</strain>
    </source>
</reference>
<dbReference type="EMBL" id="WCSY01000003">
    <property type="protein sequence ID" value="KAB4315058.1"/>
    <property type="molecule type" value="Genomic_DNA"/>
</dbReference>
<dbReference type="OMA" id="SANLRME"/>
<evidence type="ECO:0000256" key="3">
    <source>
        <dbReference type="ARBA" id="ARBA00022452"/>
    </source>
</evidence>
<dbReference type="Proteomes" id="UP001217776">
    <property type="component" value="Unassembled WGS sequence"/>
</dbReference>
<sequence length="1056" mass="116486">MRNIFKYGLLAMAIAVTSVGVRAQDIPVSGVVKDKSNNSTLPYASVIVKNESGKTVPQLSTTTDDNGRFSTKVKSGYRLVFSFLAFDSLSVKVTKPSERMQIYLSPTENMLDETVVVGFKRVSKAAVTASVTVIKAEDLVNTPVANPMELLQGRVPGLNIQMNNGTPGGLPSFSIRGVSDISVQSSGDGEFMMGLTPPLFVVDGIPQEDVTGYDAAGLLSGATVSPLAMIPLEDIANIQVLKDAAATSLYGSKGAYGVILIETKRGETAKPKVSYSANFVVKTPPRLRDVLAGGAERALRIMQILGNDTSAYHGYNEIHKLQALSDSLNPYYNNNTDWQGVFYQTTYNQTHNLSFSGKPNEKFDYKINANYYTEKGIVKNTDFNRYGIRAAVGYKPNDRFHLDLNLATTLTRNSNGSGNAFSQSGVAAGSAASSLLPPPSMYTASNSALSVFSVQADNQNVVYDASMNIMYLLPFDIRWRSTLGYKYGTVENEKFTPGILNANRATWNNGSEYSYNMYVRSLLSRTVKLGIVNFDLQGGFELSSEKYSGNFIMLNGLASDHIWSSGMPSMAAGRSNFSDKKNTFALIIDPQLSLPGGKYVFTPNIRPEINSSYGSQAKWAINPSLGFRWNFSRESFAKKWKFLDAGALRVTWGRSTTYKASIYDIWGSYNLSKDTYNGVSIIPIDKNAMPNPDLKPVTSTSWNLGTDLSFLNNKIMFVAEAYYKQIDNQLSSIELANHNAFNSVRSTKTSLVNYGLEFSLNVRPLSRQSNWDLNVATSLAINKDVIAKLPNEVRQIINSDAEVVNKLGSNAMGNYLYVYKGVYATDEDVPVNPLTGERLRMGGNTSTQAYFKAGDPIWVDVNGDYIIDEKDKVIVGNSQPRMTGGISINLRYKAFSINTNCSFTLRRDIINKALADRFRAYGTPVAGKVNLTGSGALTPIEAYNFWTEDNIYAQYPNPFDYTRSSIIQPFRYDQTLFMEDGSYFKINGISVAYTIPKKMLDFFRISRCQLNFSMNNIYTFSKYSGINPENVNNLGYDTSGGYPNGRTVTFGVSMDF</sequence>
<dbReference type="Pfam" id="PF13715">
    <property type="entry name" value="CarbopepD_reg_2"/>
    <property type="match status" value="1"/>
</dbReference>
<dbReference type="DNASU" id="1074747"/>
<evidence type="ECO:0000259" key="9">
    <source>
        <dbReference type="Pfam" id="PF07715"/>
    </source>
</evidence>
<keyword evidence="6 7" id="KW-0998">Cell outer membrane</keyword>
<dbReference type="SUPFAM" id="SSF49464">
    <property type="entry name" value="Carboxypeptidase regulatory domain-like"/>
    <property type="match status" value="1"/>
</dbReference>
<dbReference type="Pfam" id="PF07715">
    <property type="entry name" value="Plug"/>
    <property type="match status" value="1"/>
</dbReference>
<evidence type="ECO:0000256" key="6">
    <source>
        <dbReference type="ARBA" id="ARBA00023237"/>
    </source>
</evidence>
<dbReference type="EMBL" id="JAQNVG010000005">
    <property type="protein sequence ID" value="MDC2234982.1"/>
    <property type="molecule type" value="Genomic_DNA"/>
</dbReference>
<evidence type="ECO:0000313" key="14">
    <source>
        <dbReference type="Proteomes" id="UP000440614"/>
    </source>
</evidence>
<evidence type="ECO:0000256" key="1">
    <source>
        <dbReference type="ARBA" id="ARBA00004571"/>
    </source>
</evidence>
<dbReference type="Proteomes" id="UP000440614">
    <property type="component" value="Unassembled WGS sequence"/>
</dbReference>
<evidence type="ECO:0000313" key="11">
    <source>
        <dbReference type="EMBL" id="KAB4486776.1"/>
    </source>
</evidence>